<comment type="similarity">
    <text evidence="1 5">Belongs to the chaperonin (HSP60) family.</text>
</comment>
<dbReference type="FunFam" id="3.50.7.10:FF:000001">
    <property type="entry name" value="60 kDa chaperonin"/>
    <property type="match status" value="1"/>
</dbReference>
<evidence type="ECO:0000256" key="3">
    <source>
        <dbReference type="ARBA" id="ARBA00022840"/>
    </source>
</evidence>
<evidence type="ECO:0000256" key="2">
    <source>
        <dbReference type="ARBA" id="ARBA00022741"/>
    </source>
</evidence>
<dbReference type="PROSITE" id="PS00296">
    <property type="entry name" value="CHAPERONINS_CPN60"/>
    <property type="match status" value="1"/>
</dbReference>
<evidence type="ECO:0000256" key="4">
    <source>
        <dbReference type="ARBA" id="ARBA00023186"/>
    </source>
</evidence>
<dbReference type="InterPro" id="IPR027410">
    <property type="entry name" value="TCP-1-like_intermed_sf"/>
</dbReference>
<dbReference type="Gene3D" id="1.10.560.10">
    <property type="entry name" value="GroEL-like equatorial domain"/>
    <property type="match status" value="1"/>
</dbReference>
<accession>A0AAP0IFA2</accession>
<dbReference type="GO" id="GO:0042026">
    <property type="term" value="P:protein refolding"/>
    <property type="evidence" value="ECO:0007669"/>
    <property type="project" value="InterPro"/>
</dbReference>
<dbReference type="GO" id="GO:0005524">
    <property type="term" value="F:ATP binding"/>
    <property type="evidence" value="ECO:0007669"/>
    <property type="project" value="UniProtKB-KW"/>
</dbReference>
<dbReference type="EMBL" id="JBBNAF010000009">
    <property type="protein sequence ID" value="KAK9114411.1"/>
    <property type="molecule type" value="Genomic_DNA"/>
</dbReference>
<dbReference type="Gene3D" id="3.30.260.10">
    <property type="entry name" value="TCP-1-like chaperonin intermediate domain"/>
    <property type="match status" value="1"/>
</dbReference>
<evidence type="ECO:0000256" key="1">
    <source>
        <dbReference type="ARBA" id="ARBA00006607"/>
    </source>
</evidence>
<dbReference type="SUPFAM" id="SSF48592">
    <property type="entry name" value="GroEL equatorial domain-like"/>
    <property type="match status" value="1"/>
</dbReference>
<keyword evidence="3" id="KW-0067">ATP-binding</keyword>
<name>A0AAP0IFA2_9MAGN</name>
<evidence type="ECO:0000313" key="7">
    <source>
        <dbReference type="Proteomes" id="UP001420932"/>
    </source>
</evidence>
<dbReference type="PANTHER" id="PTHR45633">
    <property type="entry name" value="60 KDA HEAT SHOCK PROTEIN, MITOCHONDRIAL"/>
    <property type="match status" value="1"/>
</dbReference>
<dbReference type="AlphaFoldDB" id="A0AAP0IFA2"/>
<reference evidence="6 7" key="1">
    <citation type="submission" date="2024-01" db="EMBL/GenBank/DDBJ databases">
        <title>Genome assemblies of Stephania.</title>
        <authorList>
            <person name="Yang L."/>
        </authorList>
    </citation>
    <scope>NUCLEOTIDE SEQUENCE [LARGE SCALE GENOMIC DNA]</scope>
    <source>
        <strain evidence="6">YNDBR</strain>
        <tissue evidence="6">Leaf</tissue>
    </source>
</reference>
<proteinExistence type="inferred from homology"/>
<dbReference type="Pfam" id="PF00118">
    <property type="entry name" value="Cpn60_TCP1"/>
    <property type="match status" value="1"/>
</dbReference>
<dbReference type="Proteomes" id="UP001420932">
    <property type="component" value="Unassembled WGS sequence"/>
</dbReference>
<keyword evidence="7" id="KW-1185">Reference proteome</keyword>
<dbReference type="PRINTS" id="PR00298">
    <property type="entry name" value="CHAPERONIN60"/>
</dbReference>
<protein>
    <submittedName>
        <fullName evidence="6">Uncharacterized protein</fullName>
    </submittedName>
</protein>
<sequence>MELLEQRKEKALSTACRLWKECNLIVDTYLLTLLMIDRRWWWSSIIASWHAMLFLQLLLVDKKISNPKDLFKILDGAVKEKFPIVIIAEGIEQGALAPIIRNKLKGVLKAVAIKAPSFGERKSHYLDDIAILTGATVVRDEMGITLEKAGKEVLGTATKVVVTRDTSLIVTDGSNQSAVNKRVGEIQSLVENSHEKFQKKLLNERIARLSGGIAILQVGAHTEVELKDKQLRLEDAVNATKAAIEEGVVVGGGCCLLRLSLKVDKIKESLENEEQKIGADIFKRALAYPAKLIAKNAGVNGSVVIKKILSSNDLNYGYNAAKDCYEDLLAAGIMDPSKVVRCCIENASSVAKTFITSDLVVIDLIESNPTRLWKPMPSSGIGPVGL</sequence>
<dbReference type="InterPro" id="IPR018370">
    <property type="entry name" value="Chaperonin_Cpn60_CS"/>
</dbReference>
<gene>
    <name evidence="6" type="ORF">Syun_021208</name>
</gene>
<dbReference type="InterPro" id="IPR001844">
    <property type="entry name" value="Cpn60/GroEL"/>
</dbReference>
<dbReference type="InterPro" id="IPR027409">
    <property type="entry name" value="GroEL-like_apical_dom_sf"/>
</dbReference>
<comment type="caution">
    <text evidence="6">The sequence shown here is derived from an EMBL/GenBank/DDBJ whole genome shotgun (WGS) entry which is preliminary data.</text>
</comment>
<evidence type="ECO:0000256" key="5">
    <source>
        <dbReference type="RuleBase" id="RU000418"/>
    </source>
</evidence>
<dbReference type="InterPro" id="IPR002423">
    <property type="entry name" value="Cpn60/GroEL/TCP-1"/>
</dbReference>
<keyword evidence="4" id="KW-0143">Chaperone</keyword>
<keyword evidence="2" id="KW-0547">Nucleotide-binding</keyword>
<dbReference type="SUPFAM" id="SSF52029">
    <property type="entry name" value="GroEL apical domain-like"/>
    <property type="match status" value="1"/>
</dbReference>
<evidence type="ECO:0000313" key="6">
    <source>
        <dbReference type="EMBL" id="KAK9114411.1"/>
    </source>
</evidence>
<dbReference type="Gene3D" id="3.50.7.10">
    <property type="entry name" value="GroEL"/>
    <property type="match status" value="1"/>
</dbReference>
<organism evidence="6 7">
    <name type="scientific">Stephania yunnanensis</name>
    <dbReference type="NCBI Taxonomy" id="152371"/>
    <lineage>
        <taxon>Eukaryota</taxon>
        <taxon>Viridiplantae</taxon>
        <taxon>Streptophyta</taxon>
        <taxon>Embryophyta</taxon>
        <taxon>Tracheophyta</taxon>
        <taxon>Spermatophyta</taxon>
        <taxon>Magnoliopsida</taxon>
        <taxon>Ranunculales</taxon>
        <taxon>Menispermaceae</taxon>
        <taxon>Menispermoideae</taxon>
        <taxon>Cissampelideae</taxon>
        <taxon>Stephania</taxon>
    </lineage>
</organism>
<dbReference type="GO" id="GO:0140662">
    <property type="term" value="F:ATP-dependent protein folding chaperone"/>
    <property type="evidence" value="ECO:0007669"/>
    <property type="project" value="InterPro"/>
</dbReference>
<dbReference type="InterPro" id="IPR027413">
    <property type="entry name" value="GROEL-like_equatorial_sf"/>
</dbReference>